<sequence length="489" mass="54398">MSAIPKLRSQSSTLEDEISKVLQARGLSQSNDVKDIFPAPDYMQLLVSSGIFDSWNFGIALTSNGASVKDFRTAIEKTLSNNTIFTALCVADESKDLHYVTLKPSPKLWDICIVDGGSVQSNADLLSLSIDYPYPDKAKLPGPLFHCLIVHVEESNSAAMVFYLHHLVHDSLSLPLFYDDIERSLSRPLEELHRHNDYKDWADAFHSVRNSATASESVDFHTRRLSSLHLHRWALYPPAPLAREPATDTVGLYYKFNAPGLPSLKEIARNADITPDTVLKAAIALVNVHRTGHTHAIFSSVTDGRTPLRSFGSAVQRAQTTTAELTNLYGPTMQGVCDLIEIPHGESAAQFLRRMQANQLELLRHEHAPIRHIIDNLNGQNDKSGDLIIDAHRAQFFVWSPAYSDGYEQIGVLQMSIRCTVGLVVVGWMEDEGTSYALRLRWDGANFSRDRARGFAGDIETTISWLTRVENRDKPIAGLLSEIGETHGK</sequence>
<protein>
    <recommendedName>
        <fullName evidence="1">Condensation domain-containing protein</fullName>
    </recommendedName>
</protein>
<dbReference type="Proteomes" id="UP001338125">
    <property type="component" value="Unassembled WGS sequence"/>
</dbReference>
<evidence type="ECO:0000313" key="3">
    <source>
        <dbReference type="Proteomes" id="UP001338125"/>
    </source>
</evidence>
<keyword evidence="3" id="KW-1185">Reference proteome</keyword>
<name>A0ABR0SWB6_9HYPO</name>
<organism evidence="2 3">
    <name type="scientific">Cladobotryum mycophilum</name>
    <dbReference type="NCBI Taxonomy" id="491253"/>
    <lineage>
        <taxon>Eukaryota</taxon>
        <taxon>Fungi</taxon>
        <taxon>Dikarya</taxon>
        <taxon>Ascomycota</taxon>
        <taxon>Pezizomycotina</taxon>
        <taxon>Sordariomycetes</taxon>
        <taxon>Hypocreomycetidae</taxon>
        <taxon>Hypocreales</taxon>
        <taxon>Hypocreaceae</taxon>
        <taxon>Cladobotryum</taxon>
    </lineage>
</organism>
<accession>A0ABR0SWB6</accession>
<dbReference type="SUPFAM" id="SSF52777">
    <property type="entry name" value="CoA-dependent acyltransferases"/>
    <property type="match status" value="2"/>
</dbReference>
<dbReference type="EMBL" id="JAVFKD010000004">
    <property type="protein sequence ID" value="KAK5996045.1"/>
    <property type="molecule type" value="Genomic_DNA"/>
</dbReference>
<feature type="domain" description="Condensation" evidence="1">
    <location>
        <begin position="142"/>
        <end position="390"/>
    </location>
</feature>
<reference evidence="2 3" key="1">
    <citation type="submission" date="2024-01" db="EMBL/GenBank/DDBJ databases">
        <title>Complete genome of Cladobotryum mycophilum ATHUM6906.</title>
        <authorList>
            <person name="Christinaki A.C."/>
            <person name="Myridakis A.I."/>
            <person name="Kouvelis V.N."/>
        </authorList>
    </citation>
    <scope>NUCLEOTIDE SEQUENCE [LARGE SCALE GENOMIC DNA]</scope>
    <source>
        <strain evidence="2 3">ATHUM6906</strain>
    </source>
</reference>
<dbReference type="PANTHER" id="PTHR45527">
    <property type="entry name" value="NONRIBOSOMAL PEPTIDE SYNTHETASE"/>
    <property type="match status" value="1"/>
</dbReference>
<dbReference type="InterPro" id="IPR001242">
    <property type="entry name" value="Condensation_dom"/>
</dbReference>
<dbReference type="Pfam" id="PF00668">
    <property type="entry name" value="Condensation"/>
    <property type="match status" value="1"/>
</dbReference>
<comment type="caution">
    <text evidence="2">The sequence shown here is derived from an EMBL/GenBank/DDBJ whole genome shotgun (WGS) entry which is preliminary data.</text>
</comment>
<dbReference type="Gene3D" id="3.30.559.10">
    <property type="entry name" value="Chloramphenicol acetyltransferase-like domain"/>
    <property type="match status" value="1"/>
</dbReference>
<evidence type="ECO:0000259" key="1">
    <source>
        <dbReference type="Pfam" id="PF00668"/>
    </source>
</evidence>
<evidence type="ECO:0000313" key="2">
    <source>
        <dbReference type="EMBL" id="KAK5996045.1"/>
    </source>
</evidence>
<dbReference type="InterPro" id="IPR023213">
    <property type="entry name" value="CAT-like_dom_sf"/>
</dbReference>
<proteinExistence type="predicted"/>
<gene>
    <name evidence="2" type="ORF">PT974_04471</name>
</gene>
<dbReference type="Gene3D" id="3.30.559.30">
    <property type="entry name" value="Nonribosomal peptide synthetase, condensation domain"/>
    <property type="match status" value="1"/>
</dbReference>
<dbReference type="PANTHER" id="PTHR45527:SF1">
    <property type="entry name" value="FATTY ACID SYNTHASE"/>
    <property type="match status" value="1"/>
</dbReference>